<name>A0A852ZVA7_9ACTN</name>
<evidence type="ECO:0000259" key="2">
    <source>
        <dbReference type="Pfam" id="PF12307"/>
    </source>
</evidence>
<gene>
    <name evidence="3" type="ORF">FHU37_002500</name>
</gene>
<comment type="caution">
    <text evidence="3">The sequence shown here is derived from an EMBL/GenBank/DDBJ whole genome shotgun (WGS) entry which is preliminary data.</text>
</comment>
<dbReference type="InterPro" id="IPR022081">
    <property type="entry name" value="DUF3631"/>
</dbReference>
<feature type="domain" description="DUF3631" evidence="2">
    <location>
        <begin position="175"/>
        <end position="358"/>
    </location>
</feature>
<organism evidence="3 4">
    <name type="scientific">Allostreptomyces psammosilenae</name>
    <dbReference type="NCBI Taxonomy" id="1892865"/>
    <lineage>
        <taxon>Bacteria</taxon>
        <taxon>Bacillati</taxon>
        <taxon>Actinomycetota</taxon>
        <taxon>Actinomycetes</taxon>
        <taxon>Kitasatosporales</taxon>
        <taxon>Streptomycetaceae</taxon>
        <taxon>Allostreptomyces</taxon>
    </lineage>
</organism>
<dbReference type="Proteomes" id="UP000567795">
    <property type="component" value="Unassembled WGS sequence"/>
</dbReference>
<accession>A0A852ZVA7</accession>
<reference evidence="3 4" key="1">
    <citation type="submission" date="2020-07" db="EMBL/GenBank/DDBJ databases">
        <title>Sequencing the genomes of 1000 actinobacteria strains.</title>
        <authorList>
            <person name="Klenk H.-P."/>
        </authorList>
    </citation>
    <scope>NUCLEOTIDE SEQUENCE [LARGE SCALE GENOMIC DNA]</scope>
    <source>
        <strain evidence="3 4">DSM 42178</strain>
    </source>
</reference>
<sequence length="387" mass="42707">MPDAPATDGAALLGHLKALIAKFVIMPSEEALDATTLWVAATHLQPSWQHAPRLAVVGPAKRCGKSRLLDVLTETVHRPVITVNSTPAAVFRSITEEPPTLLVDEADAIFGTPKMAEKNEEMRGLLNAGHQRGRYVLRVVGNDHTPHQFHTFAMAAIAGIGDLPDTIMDRSVVIRMRRRAEGERVSPFRTKRDSPALHEIRDRLGRWSKPLAQQALRLEPEMPVEDRAADTWEPLVITADLAGGPWPRLARQACARMVASEVQTEDDNPSGARILADIRRIFHAKGDVESLSTDEILFALNSDPEAPWAEHGRSGLTPRGLGAMLRDYGITSANVRIADGTQRKGYTRNKFTDAWRRYCPTVHPLDNTGDQPELTVSPRLPYPPSQP</sequence>
<dbReference type="EMBL" id="JACBZD010000001">
    <property type="protein sequence ID" value="NYI05557.1"/>
    <property type="molecule type" value="Genomic_DNA"/>
</dbReference>
<evidence type="ECO:0000256" key="1">
    <source>
        <dbReference type="SAM" id="MobiDB-lite"/>
    </source>
</evidence>
<evidence type="ECO:0000313" key="4">
    <source>
        <dbReference type="Proteomes" id="UP000567795"/>
    </source>
</evidence>
<dbReference type="Pfam" id="PF12307">
    <property type="entry name" value="DUF3631"/>
    <property type="match status" value="1"/>
</dbReference>
<dbReference type="AlphaFoldDB" id="A0A852ZVA7"/>
<feature type="region of interest" description="Disordered" evidence="1">
    <location>
        <begin position="362"/>
        <end position="387"/>
    </location>
</feature>
<proteinExistence type="predicted"/>
<evidence type="ECO:0000313" key="3">
    <source>
        <dbReference type="EMBL" id="NYI05557.1"/>
    </source>
</evidence>
<dbReference type="SUPFAM" id="SSF52540">
    <property type="entry name" value="P-loop containing nucleoside triphosphate hydrolases"/>
    <property type="match status" value="1"/>
</dbReference>
<protein>
    <recommendedName>
        <fullName evidence="2">DUF3631 domain-containing protein</fullName>
    </recommendedName>
</protein>
<keyword evidence="4" id="KW-1185">Reference proteome</keyword>
<dbReference type="InterPro" id="IPR027417">
    <property type="entry name" value="P-loop_NTPase"/>
</dbReference>